<keyword evidence="3" id="KW-1185">Reference proteome</keyword>
<feature type="region of interest" description="Disordered" evidence="1">
    <location>
        <begin position="18"/>
        <end position="41"/>
    </location>
</feature>
<dbReference type="EMBL" id="BTSX01000006">
    <property type="protein sequence ID" value="GMT03067.1"/>
    <property type="molecule type" value="Genomic_DNA"/>
</dbReference>
<protein>
    <submittedName>
        <fullName evidence="2">Uncharacterized protein</fullName>
    </submittedName>
</protein>
<sequence>KQKKDERTKVPGEVVGYTLKHETEPEEDDPDDRIQIGPIQNGGREVRLDECHAQHEEARLDHLGYRLGSGIGYLSLGVCRYVRSIDEMDVVCVEGERTSEDGLEVKDV</sequence>
<dbReference type="Proteomes" id="UP001432027">
    <property type="component" value="Unassembled WGS sequence"/>
</dbReference>
<evidence type="ECO:0000256" key="1">
    <source>
        <dbReference type="SAM" id="MobiDB-lite"/>
    </source>
</evidence>
<reference evidence="2" key="1">
    <citation type="submission" date="2023-10" db="EMBL/GenBank/DDBJ databases">
        <title>Genome assembly of Pristionchus species.</title>
        <authorList>
            <person name="Yoshida K."/>
            <person name="Sommer R.J."/>
        </authorList>
    </citation>
    <scope>NUCLEOTIDE SEQUENCE</scope>
    <source>
        <strain evidence="2">RS0144</strain>
    </source>
</reference>
<organism evidence="2 3">
    <name type="scientific">Pristionchus entomophagus</name>
    <dbReference type="NCBI Taxonomy" id="358040"/>
    <lineage>
        <taxon>Eukaryota</taxon>
        <taxon>Metazoa</taxon>
        <taxon>Ecdysozoa</taxon>
        <taxon>Nematoda</taxon>
        <taxon>Chromadorea</taxon>
        <taxon>Rhabditida</taxon>
        <taxon>Rhabditina</taxon>
        <taxon>Diplogasteromorpha</taxon>
        <taxon>Diplogasteroidea</taxon>
        <taxon>Neodiplogasteridae</taxon>
        <taxon>Pristionchus</taxon>
    </lineage>
</organism>
<comment type="caution">
    <text evidence="2">The sequence shown here is derived from an EMBL/GenBank/DDBJ whole genome shotgun (WGS) entry which is preliminary data.</text>
</comment>
<evidence type="ECO:0000313" key="3">
    <source>
        <dbReference type="Proteomes" id="UP001432027"/>
    </source>
</evidence>
<evidence type="ECO:0000313" key="2">
    <source>
        <dbReference type="EMBL" id="GMT03067.1"/>
    </source>
</evidence>
<gene>
    <name evidence="2" type="ORF">PENTCL1PPCAC_25241</name>
</gene>
<name>A0AAV5U8G2_9BILA</name>
<feature type="non-terminal residue" evidence="2">
    <location>
        <position position="108"/>
    </location>
</feature>
<feature type="non-terminal residue" evidence="2">
    <location>
        <position position="1"/>
    </location>
</feature>
<dbReference type="AlphaFoldDB" id="A0AAV5U8G2"/>
<accession>A0AAV5U8G2</accession>
<proteinExistence type="predicted"/>